<comment type="caution">
    <text evidence="7">The sequence shown here is derived from an EMBL/GenBank/DDBJ whole genome shotgun (WGS) entry which is preliminary data.</text>
</comment>
<keyword evidence="2 5" id="KW-0812">Transmembrane</keyword>
<evidence type="ECO:0000256" key="2">
    <source>
        <dbReference type="ARBA" id="ARBA00022692"/>
    </source>
</evidence>
<evidence type="ECO:0000313" key="8">
    <source>
        <dbReference type="Proteomes" id="UP001230188"/>
    </source>
</evidence>
<protein>
    <recommendedName>
        <fullName evidence="6">TLC domain-containing protein</fullName>
    </recommendedName>
</protein>
<dbReference type="AlphaFoldDB" id="A0AAD7UNP2"/>
<dbReference type="PANTHER" id="PTHR31766:SF2">
    <property type="entry name" value="GLABROUS1 ENHANCER-BINDING PROTEIN-LIKE 2"/>
    <property type="match status" value="1"/>
</dbReference>
<gene>
    <name evidence="7" type="ORF">CTAYLR_002153</name>
</gene>
<reference evidence="7" key="1">
    <citation type="submission" date="2023-01" db="EMBL/GenBank/DDBJ databases">
        <title>Metagenome sequencing of chrysophaentin producing Chrysophaeum taylorii.</title>
        <authorList>
            <person name="Davison J."/>
            <person name="Bewley C."/>
        </authorList>
    </citation>
    <scope>NUCLEOTIDE SEQUENCE</scope>
    <source>
        <strain evidence="7">NIES-1699</strain>
    </source>
</reference>
<dbReference type="PANTHER" id="PTHR31766">
    <property type="entry name" value="GLABROUS1 ENHANCER-BINDING PROTEIN-LIKE 2"/>
    <property type="match status" value="1"/>
</dbReference>
<dbReference type="InterPro" id="IPR040327">
    <property type="entry name" value="At5g14285-like"/>
</dbReference>
<evidence type="ECO:0000256" key="4">
    <source>
        <dbReference type="ARBA" id="ARBA00023136"/>
    </source>
</evidence>
<sequence>MSFLATLKCSVVPSGALAMGGWCGAYAALHQSVYYTSFLAAPGGSTLLDSPHPKYFQSTLRRVTTARIMAFTHAVVSWVWSIRVLSGAWGTLRASRQGVSWASFVAYDFQNTSDGLAFMRHSLGYFVQEFLYVAIHEPDPLYLAHHTLYLAATYPVAASGSGWPIIAISTTFAEFTNPIQLLWEMTRVFGYDEAYARLSLPFTVAFTLCRGVLMPITLVDMANYLLKAPKSHPTLIYAWVLCLLGVTGSFLWLIQLVRGFLRFRRKKLSRKD</sequence>
<name>A0AAD7UNP2_9STRA</name>
<feature type="transmembrane region" description="Helical" evidence="5">
    <location>
        <begin position="194"/>
        <end position="216"/>
    </location>
</feature>
<organism evidence="7 8">
    <name type="scientific">Chrysophaeum taylorii</name>
    <dbReference type="NCBI Taxonomy" id="2483200"/>
    <lineage>
        <taxon>Eukaryota</taxon>
        <taxon>Sar</taxon>
        <taxon>Stramenopiles</taxon>
        <taxon>Ochrophyta</taxon>
        <taxon>Pelagophyceae</taxon>
        <taxon>Pelagomonadales</taxon>
        <taxon>Pelagomonadaceae</taxon>
        <taxon>Chrysophaeum</taxon>
    </lineage>
</organism>
<dbReference type="GO" id="GO:0016020">
    <property type="term" value="C:membrane"/>
    <property type="evidence" value="ECO:0007669"/>
    <property type="project" value="UniProtKB-SubCell"/>
</dbReference>
<evidence type="ECO:0000259" key="6">
    <source>
        <dbReference type="SMART" id="SM00724"/>
    </source>
</evidence>
<evidence type="ECO:0000313" key="7">
    <source>
        <dbReference type="EMBL" id="KAJ8613488.1"/>
    </source>
</evidence>
<feature type="transmembrane region" description="Helical" evidence="5">
    <location>
        <begin position="236"/>
        <end position="261"/>
    </location>
</feature>
<accession>A0AAD7UNP2</accession>
<evidence type="ECO:0000256" key="1">
    <source>
        <dbReference type="ARBA" id="ARBA00004141"/>
    </source>
</evidence>
<comment type="subcellular location">
    <subcellularLocation>
        <location evidence="1">Membrane</location>
        <topology evidence="1">Multi-pass membrane protein</topology>
    </subcellularLocation>
</comment>
<evidence type="ECO:0000256" key="3">
    <source>
        <dbReference type="ARBA" id="ARBA00022989"/>
    </source>
</evidence>
<dbReference type="EMBL" id="JAQMWT010000028">
    <property type="protein sequence ID" value="KAJ8613488.1"/>
    <property type="molecule type" value="Genomic_DNA"/>
</dbReference>
<dbReference type="InterPro" id="IPR006634">
    <property type="entry name" value="TLC-dom"/>
</dbReference>
<keyword evidence="4 5" id="KW-0472">Membrane</keyword>
<feature type="domain" description="TLC" evidence="6">
    <location>
        <begin position="59"/>
        <end position="265"/>
    </location>
</feature>
<dbReference type="Pfam" id="PF03798">
    <property type="entry name" value="TRAM_LAG1_CLN8"/>
    <property type="match status" value="1"/>
</dbReference>
<evidence type="ECO:0000256" key="5">
    <source>
        <dbReference type="SAM" id="Phobius"/>
    </source>
</evidence>
<proteinExistence type="predicted"/>
<dbReference type="Proteomes" id="UP001230188">
    <property type="component" value="Unassembled WGS sequence"/>
</dbReference>
<dbReference type="SMART" id="SM00724">
    <property type="entry name" value="TLC"/>
    <property type="match status" value="1"/>
</dbReference>
<keyword evidence="8" id="KW-1185">Reference proteome</keyword>
<keyword evidence="3 5" id="KW-1133">Transmembrane helix</keyword>